<gene>
    <name evidence="2" type="ORF">K444DRAFT_433542</name>
</gene>
<feature type="domain" description="2EXR" evidence="1">
    <location>
        <begin position="25"/>
        <end position="114"/>
    </location>
</feature>
<evidence type="ECO:0000259" key="1">
    <source>
        <dbReference type="Pfam" id="PF20150"/>
    </source>
</evidence>
<dbReference type="PANTHER" id="PTHR35910:SF6">
    <property type="entry name" value="2EXR DOMAIN-CONTAINING PROTEIN"/>
    <property type="match status" value="1"/>
</dbReference>
<dbReference type="InterPro" id="IPR045518">
    <property type="entry name" value="2EXR"/>
</dbReference>
<name>A0A2J6T649_9HELO</name>
<protein>
    <recommendedName>
        <fullName evidence="1">2EXR domain-containing protein</fullName>
    </recommendedName>
</protein>
<dbReference type="STRING" id="1095630.A0A2J6T649"/>
<dbReference type="Proteomes" id="UP000235371">
    <property type="component" value="Unassembled WGS sequence"/>
</dbReference>
<reference evidence="2 3" key="1">
    <citation type="submission" date="2016-04" db="EMBL/GenBank/DDBJ databases">
        <title>A degradative enzymes factory behind the ericoid mycorrhizal symbiosis.</title>
        <authorList>
            <consortium name="DOE Joint Genome Institute"/>
            <person name="Martino E."/>
            <person name="Morin E."/>
            <person name="Grelet G."/>
            <person name="Kuo A."/>
            <person name="Kohler A."/>
            <person name="Daghino S."/>
            <person name="Barry K."/>
            <person name="Choi C."/>
            <person name="Cichocki N."/>
            <person name="Clum A."/>
            <person name="Copeland A."/>
            <person name="Hainaut M."/>
            <person name="Haridas S."/>
            <person name="Labutti K."/>
            <person name="Lindquist E."/>
            <person name="Lipzen A."/>
            <person name="Khouja H.-R."/>
            <person name="Murat C."/>
            <person name="Ohm R."/>
            <person name="Olson A."/>
            <person name="Spatafora J."/>
            <person name="Veneault-Fourrey C."/>
            <person name="Henrissat B."/>
            <person name="Grigoriev I."/>
            <person name="Martin F."/>
            <person name="Perotto S."/>
        </authorList>
    </citation>
    <scope>NUCLEOTIDE SEQUENCE [LARGE SCALE GENOMIC DNA]</scope>
    <source>
        <strain evidence="2 3">E</strain>
    </source>
</reference>
<evidence type="ECO:0000313" key="2">
    <source>
        <dbReference type="EMBL" id="PMD58495.1"/>
    </source>
</evidence>
<organism evidence="2 3">
    <name type="scientific">Hyaloscypha bicolor E</name>
    <dbReference type="NCBI Taxonomy" id="1095630"/>
    <lineage>
        <taxon>Eukaryota</taxon>
        <taxon>Fungi</taxon>
        <taxon>Dikarya</taxon>
        <taxon>Ascomycota</taxon>
        <taxon>Pezizomycotina</taxon>
        <taxon>Leotiomycetes</taxon>
        <taxon>Helotiales</taxon>
        <taxon>Hyaloscyphaceae</taxon>
        <taxon>Hyaloscypha</taxon>
        <taxon>Hyaloscypha bicolor</taxon>
    </lineage>
</organism>
<dbReference type="OrthoDB" id="3476658at2759"/>
<dbReference type="Pfam" id="PF20150">
    <property type="entry name" value="2EXR"/>
    <property type="match status" value="1"/>
</dbReference>
<sequence length="274" mass="32411">MLSFLRSPKQPQQVSTHTMRHATTFPKFSLLPAELRLMIWEFAIPEPRVIRYTSRTYHEYIRWYHTSIYRLEHTIPGILHACYDSRIEALKRFKVALLVDLSRPVYFDFERDTLEFGDFEALEAFSKLNTKFNGSTLEADRIRTLAITLEQRMQPHHFKLICSNFGELEELKVREKSSRIEYYWWSGSTGSPGRWIPDIKPLKVIERKEIETYPPLMGLLATIRWNIEARAGQVKEWKPPRVVVGSEKQWELALENVKEYQELDEMEVDEESGK</sequence>
<evidence type="ECO:0000313" key="3">
    <source>
        <dbReference type="Proteomes" id="UP000235371"/>
    </source>
</evidence>
<dbReference type="InParanoid" id="A0A2J6T649"/>
<dbReference type="AlphaFoldDB" id="A0A2J6T649"/>
<dbReference type="RefSeq" id="XP_024735399.1">
    <property type="nucleotide sequence ID" value="XM_024872793.1"/>
</dbReference>
<dbReference type="EMBL" id="KZ613822">
    <property type="protein sequence ID" value="PMD58495.1"/>
    <property type="molecule type" value="Genomic_DNA"/>
</dbReference>
<keyword evidence="3" id="KW-1185">Reference proteome</keyword>
<accession>A0A2J6T649</accession>
<dbReference type="GeneID" id="36580873"/>
<proteinExistence type="predicted"/>
<dbReference type="PANTHER" id="PTHR35910">
    <property type="entry name" value="2EXR DOMAIN-CONTAINING PROTEIN"/>
    <property type="match status" value="1"/>
</dbReference>